<dbReference type="InterPro" id="IPR044066">
    <property type="entry name" value="TRIAD_supradom"/>
</dbReference>
<dbReference type="EMBL" id="JAAOAK010000164">
    <property type="protein sequence ID" value="KAF5685441.1"/>
    <property type="molecule type" value="Genomic_DNA"/>
</dbReference>
<dbReference type="InterPro" id="IPR002867">
    <property type="entry name" value="IBR_dom"/>
</dbReference>
<keyword evidence="7" id="KW-0833">Ubl conjugation pathway</keyword>
<dbReference type="CDD" id="cd22584">
    <property type="entry name" value="Rcat_RBR_unk"/>
    <property type="match status" value="1"/>
</dbReference>
<dbReference type="GO" id="GO:0061630">
    <property type="term" value="F:ubiquitin protein ligase activity"/>
    <property type="evidence" value="ECO:0007669"/>
    <property type="project" value="UniProtKB-EC"/>
</dbReference>
<dbReference type="Pfam" id="PF01485">
    <property type="entry name" value="IBR"/>
    <property type="match status" value="1"/>
</dbReference>
<accession>A0A8H5X6T4</accession>
<evidence type="ECO:0000313" key="12">
    <source>
        <dbReference type="Proteomes" id="UP000562682"/>
    </source>
</evidence>
<evidence type="ECO:0000259" key="10">
    <source>
        <dbReference type="PROSITE" id="PS51873"/>
    </source>
</evidence>
<dbReference type="InterPro" id="IPR013083">
    <property type="entry name" value="Znf_RING/FYVE/PHD"/>
</dbReference>
<evidence type="ECO:0000313" key="11">
    <source>
        <dbReference type="EMBL" id="KAF5685441.1"/>
    </source>
</evidence>
<dbReference type="PROSITE" id="PS00518">
    <property type="entry name" value="ZF_RING_1"/>
    <property type="match status" value="1"/>
</dbReference>
<keyword evidence="12" id="KW-1185">Reference proteome</keyword>
<keyword evidence="5" id="KW-0677">Repeat</keyword>
<dbReference type="EC" id="2.3.2.31" evidence="2"/>
<evidence type="ECO:0000256" key="3">
    <source>
        <dbReference type="ARBA" id="ARBA00022679"/>
    </source>
</evidence>
<dbReference type="GO" id="GO:0008270">
    <property type="term" value="F:zinc ion binding"/>
    <property type="evidence" value="ECO:0007669"/>
    <property type="project" value="UniProtKB-KW"/>
</dbReference>
<name>A0A8H5X6T4_9HYPO</name>
<keyword evidence="4" id="KW-0479">Metal-binding</keyword>
<proteinExistence type="predicted"/>
<dbReference type="CDD" id="cd20335">
    <property type="entry name" value="BRcat_RBR"/>
    <property type="match status" value="1"/>
</dbReference>
<sequence>MRFTSIRSANSPNLCVSMDTSSLMLALQLQQQDLNLWEQSKKGKQREGQVTDSDLALEACRHELQLLTSQISDQALALSIARAVESDGQLIREAQLAEEQAAKDREYAIRLSGDPSAATGSGNEKGKKLPRVEEDEDEDDLIDILRSMNLGGLDYSMSGQPESSRWASSRKPPQTRECVACNDRFPPLALSQSPCSHDYCRECLVSLVRSSLQDETLFPPRCCGQNIPIKQGRWLSPELIGQFQAKKLEFETPNRTYCAEPSCSVFVPPAFISGDRATCPKCNRRTCVHCKGPHHIGVCPSDAASQQVLQLADQNGWQQCFNCRRLVELNYGCYHITCFCKAEFCYICGKKWKSCKCPHWEERRLMRRVNDIVNRDDNVGQIMSARTELGTTVVVDTAARSAATSFLTIFLSALNAMSWLVGDVDITAFETTVRLAHIM</sequence>
<dbReference type="GO" id="GO:0016567">
    <property type="term" value="P:protein ubiquitination"/>
    <property type="evidence" value="ECO:0007669"/>
    <property type="project" value="InterPro"/>
</dbReference>
<evidence type="ECO:0000256" key="6">
    <source>
        <dbReference type="ARBA" id="ARBA00022771"/>
    </source>
</evidence>
<dbReference type="AlphaFoldDB" id="A0A8H5X6T4"/>
<dbReference type="InterPro" id="IPR017907">
    <property type="entry name" value="Znf_RING_CS"/>
</dbReference>
<dbReference type="PANTHER" id="PTHR11685">
    <property type="entry name" value="RBR FAMILY RING FINGER AND IBR DOMAIN-CONTAINING"/>
    <property type="match status" value="1"/>
</dbReference>
<organism evidence="11 12">
    <name type="scientific">Fusarium denticulatum</name>
    <dbReference type="NCBI Taxonomy" id="48507"/>
    <lineage>
        <taxon>Eukaryota</taxon>
        <taxon>Fungi</taxon>
        <taxon>Dikarya</taxon>
        <taxon>Ascomycota</taxon>
        <taxon>Pezizomycotina</taxon>
        <taxon>Sordariomycetes</taxon>
        <taxon>Hypocreomycetidae</taxon>
        <taxon>Hypocreales</taxon>
        <taxon>Nectriaceae</taxon>
        <taxon>Fusarium</taxon>
        <taxon>Fusarium fujikuroi species complex</taxon>
    </lineage>
</organism>
<feature type="domain" description="RING-type" evidence="10">
    <location>
        <begin position="174"/>
        <end position="363"/>
    </location>
</feature>
<evidence type="ECO:0000256" key="9">
    <source>
        <dbReference type="SAM" id="MobiDB-lite"/>
    </source>
</evidence>
<dbReference type="SUPFAM" id="SSF57850">
    <property type="entry name" value="RING/U-box"/>
    <property type="match status" value="3"/>
</dbReference>
<evidence type="ECO:0000256" key="2">
    <source>
        <dbReference type="ARBA" id="ARBA00012251"/>
    </source>
</evidence>
<gene>
    <name evidence="11" type="ORF">FDENT_6255</name>
</gene>
<comment type="caution">
    <text evidence="11">The sequence shown here is derived from an EMBL/GenBank/DDBJ whole genome shotgun (WGS) entry which is preliminary data.</text>
</comment>
<dbReference type="InterPro" id="IPR031127">
    <property type="entry name" value="E3_UB_ligase_RBR"/>
</dbReference>
<keyword evidence="3" id="KW-0808">Transferase</keyword>
<dbReference type="PROSITE" id="PS51873">
    <property type="entry name" value="TRIAD"/>
    <property type="match status" value="1"/>
</dbReference>
<dbReference type="Gene3D" id="3.30.40.10">
    <property type="entry name" value="Zinc/RING finger domain, C3HC4 (zinc finger)"/>
    <property type="match status" value="1"/>
</dbReference>
<dbReference type="Gene3D" id="1.20.120.1750">
    <property type="match status" value="1"/>
</dbReference>
<evidence type="ECO:0000256" key="4">
    <source>
        <dbReference type="ARBA" id="ARBA00022723"/>
    </source>
</evidence>
<keyword evidence="6" id="KW-0863">Zinc-finger</keyword>
<dbReference type="Proteomes" id="UP000562682">
    <property type="component" value="Unassembled WGS sequence"/>
</dbReference>
<feature type="region of interest" description="Disordered" evidence="9">
    <location>
        <begin position="112"/>
        <end position="137"/>
    </location>
</feature>
<evidence type="ECO:0000256" key="7">
    <source>
        <dbReference type="ARBA" id="ARBA00022786"/>
    </source>
</evidence>
<evidence type="ECO:0000256" key="1">
    <source>
        <dbReference type="ARBA" id="ARBA00001798"/>
    </source>
</evidence>
<reference evidence="11 12" key="1">
    <citation type="submission" date="2020-05" db="EMBL/GenBank/DDBJ databases">
        <title>Identification and distribution of gene clusters putatively required for synthesis of sphingolipid metabolism inhibitors in phylogenetically diverse species of the filamentous fungus Fusarium.</title>
        <authorList>
            <person name="Kim H.-S."/>
            <person name="Busman M."/>
            <person name="Brown D.W."/>
            <person name="Divon H."/>
            <person name="Uhlig S."/>
            <person name="Proctor R.H."/>
        </authorList>
    </citation>
    <scope>NUCLEOTIDE SEQUENCE [LARGE SCALE GENOMIC DNA]</scope>
    <source>
        <strain evidence="11 12">NRRL 25311</strain>
    </source>
</reference>
<comment type="catalytic activity">
    <reaction evidence="1">
        <text>[E2 ubiquitin-conjugating enzyme]-S-ubiquitinyl-L-cysteine + [acceptor protein]-L-lysine = [E2 ubiquitin-conjugating enzyme]-L-cysteine + [acceptor protein]-N(6)-ubiquitinyl-L-lysine.</text>
        <dbReference type="EC" id="2.3.2.31"/>
    </reaction>
</comment>
<evidence type="ECO:0000256" key="5">
    <source>
        <dbReference type="ARBA" id="ARBA00022737"/>
    </source>
</evidence>
<evidence type="ECO:0000256" key="8">
    <source>
        <dbReference type="ARBA" id="ARBA00022833"/>
    </source>
</evidence>
<keyword evidence="8" id="KW-0862">Zinc</keyword>
<protein>
    <recommendedName>
        <fullName evidence="2">RBR-type E3 ubiquitin transferase</fullName>
        <ecNumber evidence="2">2.3.2.31</ecNumber>
    </recommendedName>
</protein>